<keyword evidence="15" id="KW-0186">Copper</keyword>
<evidence type="ECO:0000256" key="4">
    <source>
        <dbReference type="ARBA" id="ARBA00022448"/>
    </source>
</evidence>
<dbReference type="GO" id="GO:0005524">
    <property type="term" value="F:ATP binding"/>
    <property type="evidence" value="ECO:0007669"/>
    <property type="project" value="UniProtKB-UniRule"/>
</dbReference>
<keyword evidence="5 21" id="KW-1003">Cell membrane</keyword>
<keyword evidence="12" id="KW-0460">Magnesium</keyword>
<evidence type="ECO:0000256" key="6">
    <source>
        <dbReference type="ARBA" id="ARBA00022553"/>
    </source>
</evidence>
<dbReference type="GO" id="GO:0005886">
    <property type="term" value="C:plasma membrane"/>
    <property type="evidence" value="ECO:0007669"/>
    <property type="project" value="UniProtKB-SubCell"/>
</dbReference>
<dbReference type="SFLD" id="SFLDG00002">
    <property type="entry name" value="C1.7:_P-type_atpase_like"/>
    <property type="match status" value="1"/>
</dbReference>
<keyword evidence="6" id="KW-0597">Phosphoprotein</keyword>
<dbReference type="InterPro" id="IPR017969">
    <property type="entry name" value="Heavy-metal-associated_CS"/>
</dbReference>
<feature type="transmembrane region" description="Helical" evidence="21">
    <location>
        <begin position="189"/>
        <end position="213"/>
    </location>
</feature>
<feature type="domain" description="HMA" evidence="22">
    <location>
        <begin position="10"/>
        <end position="74"/>
    </location>
</feature>
<organism evidence="23 24">
    <name type="scientific">Amycolatopsis dendrobii</name>
    <dbReference type="NCBI Taxonomy" id="2760662"/>
    <lineage>
        <taxon>Bacteria</taxon>
        <taxon>Bacillati</taxon>
        <taxon>Actinomycetota</taxon>
        <taxon>Actinomycetes</taxon>
        <taxon>Pseudonocardiales</taxon>
        <taxon>Pseudonocardiaceae</taxon>
        <taxon>Amycolatopsis</taxon>
    </lineage>
</organism>
<dbReference type="RefSeq" id="WP_182889009.1">
    <property type="nucleotide sequence ID" value="NZ_JACGZW010000001.1"/>
</dbReference>
<dbReference type="Gene3D" id="3.40.1110.10">
    <property type="entry name" value="Calcium-transporting ATPase, cytoplasmic domain N"/>
    <property type="match status" value="1"/>
</dbReference>
<dbReference type="FunFam" id="3.30.70.100:FF:000005">
    <property type="entry name" value="Copper-exporting P-type ATPase A"/>
    <property type="match status" value="1"/>
</dbReference>
<evidence type="ECO:0000256" key="10">
    <source>
        <dbReference type="ARBA" id="ARBA00022796"/>
    </source>
</evidence>
<dbReference type="PROSITE" id="PS01047">
    <property type="entry name" value="HMA_1"/>
    <property type="match status" value="1"/>
</dbReference>
<dbReference type="PANTHER" id="PTHR43520">
    <property type="entry name" value="ATP7, ISOFORM B"/>
    <property type="match status" value="1"/>
</dbReference>
<dbReference type="InterPro" id="IPR023214">
    <property type="entry name" value="HAD_sf"/>
</dbReference>
<dbReference type="Pfam" id="PF00403">
    <property type="entry name" value="HMA"/>
    <property type="match status" value="1"/>
</dbReference>
<evidence type="ECO:0000256" key="18">
    <source>
        <dbReference type="ARBA" id="ARBA00049289"/>
    </source>
</evidence>
<keyword evidence="8 21" id="KW-0479">Metal-binding</keyword>
<dbReference type="Pfam" id="PF00702">
    <property type="entry name" value="Hydrolase"/>
    <property type="match status" value="1"/>
</dbReference>
<evidence type="ECO:0000313" key="23">
    <source>
        <dbReference type="EMBL" id="MBB1151768.1"/>
    </source>
</evidence>
<dbReference type="InterPro" id="IPR023298">
    <property type="entry name" value="ATPase_P-typ_TM_dom_sf"/>
</dbReference>
<dbReference type="Gene3D" id="2.70.150.10">
    <property type="entry name" value="Calcium-transporting ATPase, cytoplasmic transduction domain A"/>
    <property type="match status" value="1"/>
</dbReference>
<keyword evidence="10" id="KW-0187">Copper transport</keyword>
<dbReference type="InterPro" id="IPR000579">
    <property type="entry name" value="Cation-trans_P-type_ATPase_A/B"/>
</dbReference>
<dbReference type="InterPro" id="IPR036412">
    <property type="entry name" value="HAD-like_sf"/>
</dbReference>
<keyword evidence="9 21" id="KW-0547">Nucleotide-binding</keyword>
<evidence type="ECO:0000256" key="15">
    <source>
        <dbReference type="ARBA" id="ARBA00023008"/>
    </source>
</evidence>
<dbReference type="GO" id="GO:0016887">
    <property type="term" value="F:ATP hydrolysis activity"/>
    <property type="evidence" value="ECO:0007669"/>
    <property type="project" value="InterPro"/>
</dbReference>
<dbReference type="InterPro" id="IPR006121">
    <property type="entry name" value="HMA_dom"/>
</dbReference>
<name>A0A7W3Z8S1_9PSEU</name>
<dbReference type="Gene3D" id="3.30.70.100">
    <property type="match status" value="1"/>
</dbReference>
<protein>
    <recommendedName>
        <fullName evidence="20">Cation-transporting P-type ATPase B</fullName>
        <ecNumber evidence="3">7.2.2.8</ecNumber>
    </recommendedName>
</protein>
<feature type="transmembrane region" description="Helical" evidence="21">
    <location>
        <begin position="95"/>
        <end position="116"/>
    </location>
</feature>
<evidence type="ECO:0000256" key="16">
    <source>
        <dbReference type="ARBA" id="ARBA00023065"/>
    </source>
</evidence>
<evidence type="ECO:0000256" key="11">
    <source>
        <dbReference type="ARBA" id="ARBA00022840"/>
    </source>
</evidence>
<gene>
    <name evidence="23" type="ORF">H4281_01345</name>
</gene>
<keyword evidence="16" id="KW-0406">Ion transport</keyword>
<dbReference type="FunFam" id="3.40.50.1000:FF:000144">
    <property type="entry name" value="copper-transporting ATPase 1 isoform X2"/>
    <property type="match status" value="1"/>
</dbReference>
<dbReference type="InterPro" id="IPR023299">
    <property type="entry name" value="ATPase_P-typ_cyto_dom_N"/>
</dbReference>
<evidence type="ECO:0000256" key="9">
    <source>
        <dbReference type="ARBA" id="ARBA00022741"/>
    </source>
</evidence>
<dbReference type="InterPro" id="IPR001757">
    <property type="entry name" value="P_typ_ATPase"/>
</dbReference>
<dbReference type="Pfam" id="PF00122">
    <property type="entry name" value="E1-E2_ATPase"/>
    <property type="match status" value="1"/>
</dbReference>
<evidence type="ECO:0000259" key="22">
    <source>
        <dbReference type="PROSITE" id="PS50846"/>
    </source>
</evidence>
<dbReference type="CDD" id="cd00371">
    <property type="entry name" value="HMA"/>
    <property type="match status" value="1"/>
</dbReference>
<evidence type="ECO:0000256" key="2">
    <source>
        <dbReference type="ARBA" id="ARBA00006024"/>
    </source>
</evidence>
<keyword evidence="24" id="KW-1185">Reference proteome</keyword>
<dbReference type="EMBL" id="JACGZW010000001">
    <property type="protein sequence ID" value="MBB1151768.1"/>
    <property type="molecule type" value="Genomic_DNA"/>
</dbReference>
<evidence type="ECO:0000313" key="24">
    <source>
        <dbReference type="Proteomes" id="UP000526734"/>
    </source>
</evidence>
<dbReference type="GO" id="GO:0055070">
    <property type="term" value="P:copper ion homeostasis"/>
    <property type="evidence" value="ECO:0007669"/>
    <property type="project" value="TreeGrafter"/>
</dbReference>
<dbReference type="PANTHER" id="PTHR43520:SF8">
    <property type="entry name" value="P-TYPE CU(+) TRANSPORTER"/>
    <property type="match status" value="1"/>
</dbReference>
<dbReference type="InterPro" id="IPR059000">
    <property type="entry name" value="ATPase_P-type_domA"/>
</dbReference>
<keyword evidence="7 21" id="KW-0812">Transmembrane</keyword>
<dbReference type="SFLD" id="SFLDS00003">
    <property type="entry name" value="Haloacid_Dehalogenase"/>
    <property type="match status" value="1"/>
</dbReference>
<evidence type="ECO:0000256" key="5">
    <source>
        <dbReference type="ARBA" id="ARBA00022475"/>
    </source>
</evidence>
<dbReference type="SUPFAM" id="SSF56784">
    <property type="entry name" value="HAD-like"/>
    <property type="match status" value="1"/>
</dbReference>
<keyword evidence="14 21" id="KW-1133">Transmembrane helix</keyword>
<keyword evidence="11 21" id="KW-0067">ATP-binding</keyword>
<comment type="caution">
    <text evidence="23">The sequence shown here is derived from an EMBL/GenBank/DDBJ whole genome shotgun (WGS) entry which is preliminary data.</text>
</comment>
<reference evidence="23 24" key="1">
    <citation type="submission" date="2020-08" db="EMBL/GenBank/DDBJ databases">
        <title>Amycolatopsis sp. nov. DR6-1 isolated from Dendrobium heterocarpum.</title>
        <authorList>
            <person name="Tedsree N."/>
            <person name="Kuncharoen N."/>
            <person name="Likhitwitayawuid K."/>
            <person name="Tanasupawat S."/>
        </authorList>
    </citation>
    <scope>NUCLEOTIDE SEQUENCE [LARGE SCALE GENOMIC DNA]</scope>
    <source>
        <strain evidence="23 24">DR6-1</strain>
    </source>
</reference>
<comment type="catalytic activity">
    <reaction evidence="18">
        <text>Cu(+)(in) + ATP + H2O = Cu(+)(out) + ADP + phosphate + H(+)</text>
        <dbReference type="Rhea" id="RHEA:25792"/>
        <dbReference type="ChEBI" id="CHEBI:15377"/>
        <dbReference type="ChEBI" id="CHEBI:15378"/>
        <dbReference type="ChEBI" id="CHEBI:30616"/>
        <dbReference type="ChEBI" id="CHEBI:43474"/>
        <dbReference type="ChEBI" id="CHEBI:49552"/>
        <dbReference type="ChEBI" id="CHEBI:456216"/>
        <dbReference type="EC" id="7.2.2.8"/>
    </reaction>
</comment>
<evidence type="ECO:0000256" key="19">
    <source>
        <dbReference type="ARBA" id="ARBA00049360"/>
    </source>
</evidence>
<evidence type="ECO:0000256" key="1">
    <source>
        <dbReference type="ARBA" id="ARBA00004651"/>
    </source>
</evidence>
<feature type="transmembrane region" description="Helical" evidence="21">
    <location>
        <begin position="385"/>
        <end position="408"/>
    </location>
</feature>
<dbReference type="NCBIfam" id="TIGR01494">
    <property type="entry name" value="ATPase_P-type"/>
    <property type="match status" value="1"/>
</dbReference>
<dbReference type="GO" id="GO:0005507">
    <property type="term" value="F:copper ion binding"/>
    <property type="evidence" value="ECO:0007669"/>
    <property type="project" value="TreeGrafter"/>
</dbReference>
<evidence type="ECO:0000256" key="20">
    <source>
        <dbReference type="ARBA" id="ARBA00074171"/>
    </source>
</evidence>
<dbReference type="PRINTS" id="PR00119">
    <property type="entry name" value="CATATPASE"/>
</dbReference>
<evidence type="ECO:0000256" key="14">
    <source>
        <dbReference type="ARBA" id="ARBA00022989"/>
    </source>
</evidence>
<evidence type="ECO:0000256" key="13">
    <source>
        <dbReference type="ARBA" id="ARBA00022967"/>
    </source>
</evidence>
<feature type="transmembrane region" description="Helical" evidence="21">
    <location>
        <begin position="122"/>
        <end position="143"/>
    </location>
</feature>
<evidence type="ECO:0000256" key="8">
    <source>
        <dbReference type="ARBA" id="ARBA00022723"/>
    </source>
</evidence>
<evidence type="ECO:0000256" key="3">
    <source>
        <dbReference type="ARBA" id="ARBA00012517"/>
    </source>
</evidence>
<evidence type="ECO:0000256" key="12">
    <source>
        <dbReference type="ARBA" id="ARBA00022842"/>
    </source>
</evidence>
<accession>A0A7W3Z8S1</accession>
<dbReference type="Proteomes" id="UP000526734">
    <property type="component" value="Unassembled WGS sequence"/>
</dbReference>
<dbReference type="FunFam" id="2.70.150.10:FF:000002">
    <property type="entry name" value="Copper-transporting ATPase 1, putative"/>
    <property type="match status" value="1"/>
</dbReference>
<dbReference type="EC" id="7.2.2.8" evidence="3"/>
<dbReference type="SFLD" id="SFLDF00027">
    <property type="entry name" value="p-type_atpase"/>
    <property type="match status" value="1"/>
</dbReference>
<sequence>MTDVLAAPAEPVELAIGGMTCAACAARVERKLNKLDGVTATVNYATEHATVALSAPVPVQRLIAQVEGAGYQAREIARDDREEGPDRVRALWRRLVVALLAGVPLADLSVTLALVPSLRFPGWQWVLLALTVPVVTWCAWPFHAKALRAARHGTGSMDILVSLGVVAASGWSVYTMFGQSADAHADGVWGLILQPAGSMYLDVAAGVTIFVLAGRMFEARAKHAAGSALRALAQIGARDVVTLEENGAERRIPVAELRVGDRFVVRPGDTVATDGVVETGACAIDASAMTGESQPVEVTAGDAVVGGTVALGGRLVVRTERVGADTQLAQLVRLVERAQSAKADVQRLADRIAAVFVPVVLALAALTLGGWLLGGAPLEKAVSCALAVLIIACPCALGLATPTALLVASGRGAQLGVFIKGHQALESAKAIDTVVLDKTGTLTTGTMSVTALEAADGVSRAEVLAAAAAVENASEHGVGRAIVELAREELGTVGEAEDFRALSGLGVSGRVDRHEVLVGSVRLVRTEIGTVPPGLDSRRQQWETDGHTAVAVAIDGRVCAVFALADTVRPSAAGAVAELRALGLRTVMLTGDNESTARAVAAEVGIDEVVAEVLPADKASAIARLRAEGRVVAMVGDGINDGPALAGADLGMALVSGTDVAVGACDLILMRTDLSVVPAAVRLARATLRTIRGNLRWAFGYNVAALPLAAAGLLNPLIAGAAMALSSLFVVSNSLRLRRFEQAEVSTVEHSAHSAQY</sequence>
<dbReference type="NCBIfam" id="TIGR01511">
    <property type="entry name" value="ATPase-IB1_Cu"/>
    <property type="match status" value="1"/>
</dbReference>
<dbReference type="GO" id="GO:0140581">
    <property type="term" value="F:P-type monovalent copper transporter activity"/>
    <property type="evidence" value="ECO:0007669"/>
    <property type="project" value="UniProtKB-EC"/>
</dbReference>
<comment type="similarity">
    <text evidence="2 21">Belongs to the cation transport ATPase (P-type) (TC 3.A.3) family. Type IB subfamily.</text>
</comment>
<dbReference type="InterPro" id="IPR008250">
    <property type="entry name" value="ATPase_P-typ_transduc_dom_A_sf"/>
</dbReference>
<comment type="subcellular location">
    <subcellularLocation>
        <location evidence="1">Cell membrane</location>
        <topology evidence="1">Multi-pass membrane protein</topology>
    </subcellularLocation>
</comment>
<comment type="catalytic activity">
    <reaction evidence="19">
        <text>ATP + H2O = ADP + phosphate + H(+)</text>
        <dbReference type="Rhea" id="RHEA:13065"/>
        <dbReference type="ChEBI" id="CHEBI:15377"/>
        <dbReference type="ChEBI" id="CHEBI:15378"/>
        <dbReference type="ChEBI" id="CHEBI:30616"/>
        <dbReference type="ChEBI" id="CHEBI:43474"/>
        <dbReference type="ChEBI" id="CHEBI:456216"/>
    </reaction>
</comment>
<dbReference type="PRINTS" id="PR00940">
    <property type="entry name" value="CATPATPASEA"/>
</dbReference>
<proteinExistence type="inferred from homology"/>
<dbReference type="SUPFAM" id="SSF55008">
    <property type="entry name" value="HMA, heavy metal-associated domain"/>
    <property type="match status" value="1"/>
</dbReference>
<dbReference type="InterPro" id="IPR018303">
    <property type="entry name" value="ATPase_P-typ_P_site"/>
</dbReference>
<dbReference type="InterPro" id="IPR027256">
    <property type="entry name" value="P-typ_ATPase_IB"/>
</dbReference>
<feature type="transmembrane region" description="Helical" evidence="21">
    <location>
        <begin position="352"/>
        <end position="373"/>
    </location>
</feature>
<keyword evidence="13" id="KW-1278">Translocase</keyword>
<dbReference type="PROSITE" id="PS00154">
    <property type="entry name" value="ATPASE_E1_E2"/>
    <property type="match status" value="1"/>
</dbReference>
<dbReference type="NCBIfam" id="TIGR01525">
    <property type="entry name" value="ATPase-IB_hvy"/>
    <property type="match status" value="1"/>
</dbReference>
<evidence type="ECO:0000256" key="17">
    <source>
        <dbReference type="ARBA" id="ARBA00023136"/>
    </source>
</evidence>
<dbReference type="SUPFAM" id="SSF81665">
    <property type="entry name" value="Calcium ATPase, transmembrane domain M"/>
    <property type="match status" value="1"/>
</dbReference>
<evidence type="ECO:0000256" key="21">
    <source>
        <dbReference type="RuleBase" id="RU362081"/>
    </source>
</evidence>
<evidence type="ECO:0000256" key="7">
    <source>
        <dbReference type="ARBA" id="ARBA00022692"/>
    </source>
</evidence>
<dbReference type="GO" id="GO:0043682">
    <property type="term" value="F:P-type divalent copper transporter activity"/>
    <property type="evidence" value="ECO:0007669"/>
    <property type="project" value="TreeGrafter"/>
</dbReference>
<dbReference type="SUPFAM" id="SSF81653">
    <property type="entry name" value="Calcium ATPase, transduction domain A"/>
    <property type="match status" value="1"/>
</dbReference>
<keyword evidence="4" id="KW-0813">Transport</keyword>
<dbReference type="CDD" id="cd02094">
    <property type="entry name" value="P-type_ATPase_Cu-like"/>
    <property type="match status" value="1"/>
</dbReference>
<feature type="transmembrane region" description="Helical" evidence="21">
    <location>
        <begin position="155"/>
        <end position="177"/>
    </location>
</feature>
<dbReference type="PROSITE" id="PS50846">
    <property type="entry name" value="HMA_2"/>
    <property type="match status" value="1"/>
</dbReference>
<keyword evidence="17 21" id="KW-0472">Membrane</keyword>
<dbReference type="InterPro" id="IPR044492">
    <property type="entry name" value="P_typ_ATPase_HD_dom"/>
</dbReference>
<feature type="transmembrane region" description="Helical" evidence="21">
    <location>
        <begin position="695"/>
        <end position="711"/>
    </location>
</feature>
<dbReference type="Gene3D" id="3.40.50.1000">
    <property type="entry name" value="HAD superfamily/HAD-like"/>
    <property type="match status" value="1"/>
</dbReference>
<dbReference type="AlphaFoldDB" id="A0A7W3Z8S1"/>
<dbReference type="InterPro" id="IPR036163">
    <property type="entry name" value="HMA_dom_sf"/>
</dbReference>